<dbReference type="Proteomes" id="UP000005262">
    <property type="component" value="Chromosome"/>
</dbReference>
<gene>
    <name evidence="1" type="ordered locus">Desmer_1825</name>
</gene>
<dbReference type="STRING" id="768704.Desmer_1825"/>
<organism evidence="1 2">
    <name type="scientific">Desulfosporosinus meridiei (strain ATCC BAA-275 / DSM 13257 / KCTC 12902 / NCIMB 13706 / S10)</name>
    <dbReference type="NCBI Taxonomy" id="768704"/>
    <lineage>
        <taxon>Bacteria</taxon>
        <taxon>Bacillati</taxon>
        <taxon>Bacillota</taxon>
        <taxon>Clostridia</taxon>
        <taxon>Eubacteriales</taxon>
        <taxon>Desulfitobacteriaceae</taxon>
        <taxon>Desulfosporosinus</taxon>
    </lineage>
</organism>
<dbReference type="SUPFAM" id="SSF46785">
    <property type="entry name" value="Winged helix' DNA-binding domain"/>
    <property type="match status" value="1"/>
</dbReference>
<dbReference type="AlphaFoldDB" id="J7IXG6"/>
<reference evidence="2" key="2">
    <citation type="submission" date="2012-08" db="EMBL/GenBank/DDBJ databases">
        <title>Finished genome of Desulfosporosinus meridiei DSM 13257.</title>
        <authorList>
            <person name="Huntemann M."/>
            <person name="Wei C.-L."/>
            <person name="Han J."/>
            <person name="Detter J.C."/>
            <person name="Han C."/>
            <person name="Davenport K."/>
            <person name="Daligault H."/>
            <person name="Erkkila T."/>
            <person name="Gu W."/>
            <person name="Munk A.C.C."/>
            <person name="Teshima H."/>
            <person name="Xu Y."/>
            <person name="Chain P."/>
            <person name="Tapia R."/>
            <person name="Chen A."/>
            <person name="Krypides N."/>
            <person name="Mavromatis K."/>
            <person name="Markowitz V."/>
            <person name="Szeto E."/>
            <person name="Ivanova N."/>
            <person name="Mikhailova N."/>
            <person name="Ovchinnikova G."/>
            <person name="Pagani I."/>
            <person name="Pati A."/>
            <person name="Goodwin L."/>
            <person name="Peters L."/>
            <person name="Pitluck S."/>
            <person name="Woyke T."/>
            <person name="Pester M."/>
            <person name="Spring S."/>
            <person name="Ollivier B."/>
            <person name="Rattei T."/>
            <person name="Klenk H.-P."/>
            <person name="Wagner M."/>
            <person name="Loy A."/>
        </authorList>
    </citation>
    <scope>NUCLEOTIDE SEQUENCE [LARGE SCALE GENOMIC DNA]</scope>
    <source>
        <strain evidence="2">ATCC BAA-275 / DSM 13257 / NCIMB 13706 / S10</strain>
    </source>
</reference>
<sequence>MGNSSDIRRIGKATAALDGIYWNIAKMSGVKENLFWLLYALDDGEFHTQKQICDDWLFPKTTINTLIKECEVDGYVILQAIPGRKRELQICLTDKGQAYAKQVMKSVYEIENKALSAALEKCSPSFIADLELFVGELQTVFENYKHTERG</sequence>
<dbReference type="EMBL" id="CP003629">
    <property type="protein sequence ID" value="AFQ43788.1"/>
    <property type="molecule type" value="Genomic_DNA"/>
</dbReference>
<dbReference type="InterPro" id="IPR036388">
    <property type="entry name" value="WH-like_DNA-bd_sf"/>
</dbReference>
<reference evidence="1 2" key="1">
    <citation type="journal article" date="2012" name="J. Bacteriol.">
        <title>Complete genome sequences of Desulfosporosinus orientis DSM765T, Desulfosporosinus youngiae DSM17734T, Desulfosporosinus meridiei DSM13257T, and Desulfosporosinus acidiphilus DSM22704T.</title>
        <authorList>
            <person name="Pester M."/>
            <person name="Brambilla E."/>
            <person name="Alazard D."/>
            <person name="Rattei T."/>
            <person name="Weinmaier T."/>
            <person name="Han J."/>
            <person name="Lucas S."/>
            <person name="Lapidus A."/>
            <person name="Cheng J.F."/>
            <person name="Goodwin L."/>
            <person name="Pitluck S."/>
            <person name="Peters L."/>
            <person name="Ovchinnikova G."/>
            <person name="Teshima H."/>
            <person name="Detter J.C."/>
            <person name="Han C.S."/>
            <person name="Tapia R."/>
            <person name="Land M.L."/>
            <person name="Hauser L."/>
            <person name="Kyrpides N.C."/>
            <person name="Ivanova N.N."/>
            <person name="Pagani I."/>
            <person name="Huntmann M."/>
            <person name="Wei C.L."/>
            <person name="Davenport K.W."/>
            <person name="Daligault H."/>
            <person name="Chain P.S."/>
            <person name="Chen A."/>
            <person name="Mavromatis K."/>
            <person name="Markowitz V."/>
            <person name="Szeto E."/>
            <person name="Mikhailova N."/>
            <person name="Pati A."/>
            <person name="Wagner M."/>
            <person name="Woyke T."/>
            <person name="Ollivier B."/>
            <person name="Klenk H.P."/>
            <person name="Spring S."/>
            <person name="Loy A."/>
        </authorList>
    </citation>
    <scope>NUCLEOTIDE SEQUENCE [LARGE SCALE GENOMIC DNA]</scope>
    <source>
        <strain evidence="2">ATCC BAA-275 / DSM 13257 / NCIMB 13706 / S10</strain>
    </source>
</reference>
<dbReference type="OrthoDB" id="3232829at2"/>
<evidence type="ECO:0000313" key="1">
    <source>
        <dbReference type="EMBL" id="AFQ43788.1"/>
    </source>
</evidence>
<dbReference type="KEGG" id="dmi:Desmer_1825"/>
<dbReference type="InterPro" id="IPR036390">
    <property type="entry name" value="WH_DNA-bd_sf"/>
</dbReference>
<proteinExistence type="predicted"/>
<dbReference type="eggNOG" id="COG1846">
    <property type="taxonomic scope" value="Bacteria"/>
</dbReference>
<evidence type="ECO:0000313" key="2">
    <source>
        <dbReference type="Proteomes" id="UP000005262"/>
    </source>
</evidence>
<dbReference type="RefSeq" id="WP_014902703.1">
    <property type="nucleotide sequence ID" value="NC_018515.1"/>
</dbReference>
<name>J7IXG6_DESMD</name>
<dbReference type="Gene3D" id="1.10.10.10">
    <property type="entry name" value="Winged helix-like DNA-binding domain superfamily/Winged helix DNA-binding domain"/>
    <property type="match status" value="1"/>
</dbReference>
<dbReference type="HOGENOM" id="CLU_083287_30_3_9"/>
<keyword evidence="2" id="KW-1185">Reference proteome</keyword>
<accession>J7IXG6</accession>
<protein>
    <submittedName>
        <fullName evidence="1">Transcriptional regulator</fullName>
    </submittedName>
</protein>